<evidence type="ECO:0000256" key="1">
    <source>
        <dbReference type="SAM" id="SignalP"/>
    </source>
</evidence>
<keyword evidence="2" id="KW-0614">Plasmid</keyword>
<evidence type="ECO:0000313" key="3">
    <source>
        <dbReference type="Proteomes" id="UP001234585"/>
    </source>
</evidence>
<keyword evidence="1" id="KW-0732">Signal</keyword>
<proteinExistence type="predicted"/>
<name>A0AA50CRW0_9HYPH</name>
<organism evidence="2 3">
    <name type="scientific">Shinella sumterensis</name>
    <dbReference type="NCBI Taxonomy" id="1967501"/>
    <lineage>
        <taxon>Bacteria</taxon>
        <taxon>Pseudomonadati</taxon>
        <taxon>Pseudomonadota</taxon>
        <taxon>Alphaproteobacteria</taxon>
        <taxon>Hyphomicrobiales</taxon>
        <taxon>Rhizobiaceae</taxon>
        <taxon>Shinella</taxon>
    </lineage>
</organism>
<feature type="signal peptide" evidence="1">
    <location>
        <begin position="1"/>
        <end position="23"/>
    </location>
</feature>
<accession>A0AA50CRW0</accession>
<dbReference type="EMBL" id="CP132305">
    <property type="protein sequence ID" value="WLS00841.1"/>
    <property type="molecule type" value="Genomic_DNA"/>
</dbReference>
<dbReference type="AlphaFoldDB" id="A0AA50CRW0"/>
<keyword evidence="3" id="KW-1185">Reference proteome</keyword>
<gene>
    <name evidence="2" type="ORF">Q9313_26070</name>
</gene>
<dbReference type="Proteomes" id="UP001234585">
    <property type="component" value="Plasmid unnamed3"/>
</dbReference>
<protein>
    <submittedName>
        <fullName evidence="2">Uncharacterized protein</fullName>
    </submittedName>
</protein>
<geneLocation type="plasmid" evidence="2 3">
    <name>unnamed3</name>
</geneLocation>
<reference evidence="2 3" key="1">
    <citation type="submission" date="2023-08" db="EMBL/GenBank/DDBJ databases">
        <title>Pathogen: clinical or host-associated sample.</title>
        <authorList>
            <person name="Hergert J."/>
            <person name="Casey R."/>
            <person name="Wagner J."/>
            <person name="Young E.L."/>
            <person name="Oakeson K.F."/>
        </authorList>
    </citation>
    <scope>NUCLEOTIDE SEQUENCE [LARGE SCALE GENOMIC DNA]</scope>
    <source>
        <strain evidence="2 3">1760953</strain>
        <plasmid evidence="2 3">unnamed3</plasmid>
    </source>
</reference>
<evidence type="ECO:0000313" key="2">
    <source>
        <dbReference type="EMBL" id="WLS00841.1"/>
    </source>
</evidence>
<feature type="chain" id="PRO_5041210375" evidence="1">
    <location>
        <begin position="24"/>
        <end position="142"/>
    </location>
</feature>
<dbReference type="RefSeq" id="WP_306040822.1">
    <property type="nucleotide sequence ID" value="NZ_CP132305.1"/>
</dbReference>
<sequence length="142" mass="15132">MFKAVLSATMLLTMTGGWASAHAGGPDEVVAGLYAGHPWTDLPPGGHAPWYVDTAIAWGRGAADAGKAFLVGPVTQPEKVDTEIVASGEYEARVRAVLSGNDGATYILNFGMIGDDDEDDRWRIMEVFTDDGRYLSEALANK</sequence>